<protein>
    <submittedName>
        <fullName evidence="4">LLM class flavin-dependent oxidoreductase</fullName>
        <ecNumber evidence="4">1.-.-.-</ecNumber>
    </submittedName>
</protein>
<comment type="caution">
    <text evidence="4">The sequence shown here is derived from an EMBL/GenBank/DDBJ whole genome shotgun (WGS) entry which is preliminary data.</text>
</comment>
<proteinExistence type="predicted"/>
<keyword evidence="2" id="KW-0503">Monooxygenase</keyword>
<evidence type="ECO:0000256" key="2">
    <source>
        <dbReference type="ARBA" id="ARBA00023033"/>
    </source>
</evidence>
<evidence type="ECO:0000313" key="4">
    <source>
        <dbReference type="EMBL" id="MEX6429201.1"/>
    </source>
</evidence>
<dbReference type="EMBL" id="JBFSHR010000012">
    <property type="protein sequence ID" value="MEX6429201.1"/>
    <property type="molecule type" value="Genomic_DNA"/>
</dbReference>
<accession>A0ABV3Y0W1</accession>
<dbReference type="SUPFAM" id="SSF51679">
    <property type="entry name" value="Bacterial luciferase-like"/>
    <property type="match status" value="1"/>
</dbReference>
<evidence type="ECO:0000259" key="3">
    <source>
        <dbReference type="Pfam" id="PF00296"/>
    </source>
</evidence>
<evidence type="ECO:0000256" key="1">
    <source>
        <dbReference type="ARBA" id="ARBA00023002"/>
    </source>
</evidence>
<sequence>MRVDVHFYGSVPFPDPGAGLPLPTDRRASIDDVVAGYENLVVWATLADTLGFDTMWLTEHHFQYEGYEVTPNLILFGLHLAGLTKRLRFGQMFNIVPQWHPLRLAEDFAMADILTGGRMVFGVGRGTVPRESQTLGAVVASGDNAMSREADRINRELFEEAMDVIRLAWVSERFSYSGKYFAFPPPGIPDRGETVTELTLIPRPIHQPVEIFQPVGSPATLRYVASQGFTGVFAMAPFDAIREGWDQFALVAQEAGSTIGAGERRCLQLPIHVGRTSAEARAHGRPGHDEFVKFLSPYGRFSRFRTGVPFDFRPSLEESVACGAMAIGSVEEVADQLGRWCEVLSLQHLVCFPDLPGLTREQMNEQLHLVAEDVLPRIGVRLDPRSASAGLKTEVTK</sequence>
<name>A0ABV3Y0W1_9ACTN</name>
<dbReference type="InterPro" id="IPR050766">
    <property type="entry name" value="Bact_Lucif_Oxidored"/>
</dbReference>
<evidence type="ECO:0000313" key="5">
    <source>
        <dbReference type="Proteomes" id="UP001560267"/>
    </source>
</evidence>
<dbReference type="InterPro" id="IPR036661">
    <property type="entry name" value="Luciferase-like_sf"/>
</dbReference>
<dbReference type="Gene3D" id="3.20.20.30">
    <property type="entry name" value="Luciferase-like domain"/>
    <property type="match status" value="1"/>
</dbReference>
<dbReference type="EC" id="1.-.-.-" evidence="4"/>
<keyword evidence="1 4" id="KW-0560">Oxidoreductase</keyword>
<dbReference type="PANTHER" id="PTHR30137:SF8">
    <property type="entry name" value="BLR5498 PROTEIN"/>
    <property type="match status" value="1"/>
</dbReference>
<feature type="domain" description="Luciferase-like" evidence="3">
    <location>
        <begin position="30"/>
        <end position="289"/>
    </location>
</feature>
<gene>
    <name evidence="4" type="ORF">AB6A68_05030</name>
</gene>
<dbReference type="Proteomes" id="UP001560267">
    <property type="component" value="Unassembled WGS sequence"/>
</dbReference>
<organism evidence="4 5">
    <name type="scientific">Ferrimicrobium acidiphilum</name>
    <dbReference type="NCBI Taxonomy" id="121039"/>
    <lineage>
        <taxon>Bacteria</taxon>
        <taxon>Bacillati</taxon>
        <taxon>Actinomycetota</taxon>
        <taxon>Acidimicrobiia</taxon>
        <taxon>Acidimicrobiales</taxon>
        <taxon>Acidimicrobiaceae</taxon>
        <taxon>Ferrimicrobium</taxon>
    </lineage>
</organism>
<dbReference type="Pfam" id="PF00296">
    <property type="entry name" value="Bac_luciferase"/>
    <property type="match status" value="1"/>
</dbReference>
<dbReference type="RefSeq" id="WP_298342144.1">
    <property type="nucleotide sequence ID" value="NZ_JBFSHR010000012.1"/>
</dbReference>
<dbReference type="PANTHER" id="PTHR30137">
    <property type="entry name" value="LUCIFERASE-LIKE MONOOXYGENASE"/>
    <property type="match status" value="1"/>
</dbReference>
<reference evidence="4 5" key="1">
    <citation type="submission" date="2024-07" db="EMBL/GenBank/DDBJ databases">
        <title>Draft Genome Sequence of Ferrimicrobium acidiphilum Strain YE2023, Isolated from a Pulp of Bioleach Reactor.</title>
        <authorList>
            <person name="Elkina Y.A."/>
            <person name="Bulaeva A.G."/>
            <person name="Beletsky A.V."/>
            <person name="Mardanov A.V."/>
        </authorList>
    </citation>
    <scope>NUCLEOTIDE SEQUENCE [LARGE SCALE GENOMIC DNA]</scope>
    <source>
        <strain evidence="4 5">YE2023</strain>
    </source>
</reference>
<dbReference type="InterPro" id="IPR011251">
    <property type="entry name" value="Luciferase-like_dom"/>
</dbReference>
<dbReference type="GO" id="GO:0016491">
    <property type="term" value="F:oxidoreductase activity"/>
    <property type="evidence" value="ECO:0007669"/>
    <property type="project" value="UniProtKB-KW"/>
</dbReference>
<keyword evidence="5" id="KW-1185">Reference proteome</keyword>